<evidence type="ECO:0008006" key="5">
    <source>
        <dbReference type="Google" id="ProtNLM"/>
    </source>
</evidence>
<evidence type="ECO:0000313" key="4">
    <source>
        <dbReference type="Proteomes" id="UP000018208"/>
    </source>
</evidence>
<keyword evidence="1" id="KW-1133">Transmembrane helix</keyword>
<protein>
    <recommendedName>
        <fullName evidence="5">Transmembrane protein</fullName>
    </recommendedName>
</protein>
<evidence type="ECO:0000313" key="2">
    <source>
        <dbReference type="EMBL" id="EST44185.1"/>
    </source>
</evidence>
<sequence>MLVTLFFTCQLESSRVVINPQMNSILLITMPNHKLKPSEHITCTAQTDQTAVYEVQIGSITFRSEFQFYRAFSPANVTLLPLGSATAMDATRFVLASYSITFLSDTLVQSGAAGQMLATIYDYNDCIETSEIAFTTNIGIQPSVRTNPNCLLSATGDVLYKSLLNDQLLYSQTVNKVDFDFKKLAISGMECKTGDASAQTKCTEATVVISSSNFVSYRLFLVIPRAISTKNLYTDPYGIAQVDKVDIPFNLIFEIVIKDRITSGDCVNSSQLTFFGTIMHVLQTPLKTCPFQEFARKEYWITVSEVSGFTFQLQFFTEIPFSLNQYITCATWEISDFTSLEECSAAMQRVSANIEGSAISVIYKAWNAGGSYIGAYIFSSDVMPGGEVDITLTEGQLCVDIKKQISSTRTFATISIKISQNLQLFQNNEIQYQQVGNFNFPSIDSVYCYIVDKSTQFLINQISFRQQFGVVDILGNQFQINTINPLVAYQEFWEGWVLWLVSFIVALIWVITRVLCRQIKQKKRSLIK</sequence>
<dbReference type="AlphaFoldDB" id="V6LHZ7"/>
<gene>
    <name evidence="2" type="ORF">SS50377_15990</name>
    <name evidence="3" type="ORF">SS50377_22707</name>
</gene>
<reference evidence="2 3" key="1">
    <citation type="journal article" date="2014" name="PLoS Genet.">
        <title>The Genome of Spironucleus salmonicida Highlights a Fish Pathogen Adapted to Fluctuating Environments.</title>
        <authorList>
            <person name="Xu F."/>
            <person name="Jerlstrom-Hultqvist J."/>
            <person name="Einarsson E."/>
            <person name="Astvaldsson A."/>
            <person name="Svard S.G."/>
            <person name="Andersson J.O."/>
        </authorList>
    </citation>
    <scope>NUCLEOTIDE SEQUENCE</scope>
    <source>
        <strain evidence="3">ATCC 50377</strain>
    </source>
</reference>
<dbReference type="EMBL" id="KI546124">
    <property type="protein sequence ID" value="EST44185.1"/>
    <property type="molecule type" value="Genomic_DNA"/>
</dbReference>
<dbReference type="VEuPathDB" id="GiardiaDB:SS50377_22707"/>
<evidence type="ECO:0000313" key="3">
    <source>
        <dbReference type="EMBL" id="KAH0575085.1"/>
    </source>
</evidence>
<keyword evidence="1" id="KW-0472">Membrane</keyword>
<dbReference type="Proteomes" id="UP000018208">
    <property type="component" value="Unassembled WGS sequence"/>
</dbReference>
<evidence type="ECO:0000256" key="1">
    <source>
        <dbReference type="SAM" id="Phobius"/>
    </source>
</evidence>
<accession>V6LHZ7</accession>
<keyword evidence="4" id="KW-1185">Reference proteome</keyword>
<organism evidence="2">
    <name type="scientific">Spironucleus salmonicida</name>
    <dbReference type="NCBI Taxonomy" id="348837"/>
    <lineage>
        <taxon>Eukaryota</taxon>
        <taxon>Metamonada</taxon>
        <taxon>Diplomonadida</taxon>
        <taxon>Hexamitidae</taxon>
        <taxon>Hexamitinae</taxon>
        <taxon>Spironucleus</taxon>
    </lineage>
</organism>
<dbReference type="EMBL" id="AUWU02000003">
    <property type="protein sequence ID" value="KAH0575085.1"/>
    <property type="molecule type" value="Genomic_DNA"/>
</dbReference>
<keyword evidence="1" id="KW-0812">Transmembrane</keyword>
<reference evidence="3" key="2">
    <citation type="submission" date="2020-12" db="EMBL/GenBank/DDBJ databases">
        <title>New Spironucleus salmonicida genome in near-complete chromosomes.</title>
        <authorList>
            <person name="Xu F."/>
            <person name="Kurt Z."/>
            <person name="Jimenez-Gonzalez A."/>
            <person name="Astvaldsson A."/>
            <person name="Andersson J.O."/>
            <person name="Svard S.G."/>
        </authorList>
    </citation>
    <scope>NUCLEOTIDE SEQUENCE</scope>
    <source>
        <strain evidence="3">ATCC 50377</strain>
    </source>
</reference>
<feature type="transmembrane region" description="Helical" evidence="1">
    <location>
        <begin position="496"/>
        <end position="516"/>
    </location>
</feature>
<proteinExistence type="predicted"/>
<name>V6LHZ7_9EUKA</name>